<evidence type="ECO:0000256" key="7">
    <source>
        <dbReference type="ARBA" id="ARBA00022737"/>
    </source>
</evidence>
<accession>A0A2Z6BEF1</accession>
<keyword evidence="3 10" id="KW-0813">Transport</keyword>
<evidence type="ECO:0000256" key="2">
    <source>
        <dbReference type="ARBA" id="ARBA00007809"/>
    </source>
</evidence>
<evidence type="ECO:0000256" key="3">
    <source>
        <dbReference type="ARBA" id="ARBA00022448"/>
    </source>
</evidence>
<keyword evidence="9 10" id="KW-0472">Membrane</keyword>
<feature type="transmembrane region" description="Helical" evidence="10">
    <location>
        <begin position="71"/>
        <end position="94"/>
    </location>
</feature>
<comment type="function">
    <text evidence="10">Mediates both low-affinity uptake and efflux of sugar across the membrane.</text>
</comment>
<feature type="transmembrane region" description="Helical" evidence="10">
    <location>
        <begin position="45"/>
        <end position="65"/>
    </location>
</feature>
<evidence type="ECO:0000256" key="5">
    <source>
        <dbReference type="ARBA" id="ARBA00022597"/>
    </source>
</evidence>
<name>A0A2Z6BEF1_PETPA</name>
<feature type="transmembrane region" description="Helical" evidence="10">
    <location>
        <begin position="134"/>
        <end position="158"/>
    </location>
</feature>
<dbReference type="Gene3D" id="1.20.1280.290">
    <property type="match status" value="2"/>
</dbReference>
<proteinExistence type="evidence at transcript level"/>
<gene>
    <name evidence="12" type="primary">SWEET</name>
</gene>
<dbReference type="PANTHER" id="PTHR10791:SF222">
    <property type="entry name" value="BIDIRECTIONAL SUGAR TRANSPORTER SWEET15"/>
    <property type="match status" value="1"/>
</dbReference>
<comment type="similarity">
    <text evidence="2 10">Belongs to the SWEET sugar transporter family.</text>
</comment>
<evidence type="ECO:0000256" key="1">
    <source>
        <dbReference type="ARBA" id="ARBA00004651"/>
    </source>
</evidence>
<dbReference type="GO" id="GO:0005886">
    <property type="term" value="C:plasma membrane"/>
    <property type="evidence" value="ECO:0007669"/>
    <property type="project" value="UniProtKB-SubCell"/>
</dbReference>
<dbReference type="GO" id="GO:0051119">
    <property type="term" value="F:sugar transmembrane transporter activity"/>
    <property type="evidence" value="ECO:0007669"/>
    <property type="project" value="InterPro"/>
</dbReference>
<reference evidence="12" key="1">
    <citation type="journal article" date="2018" name="PLoS ONE">
        <title>Transcriptome analysis of Petunia axillaris flowers reveals genes involved in morphological differentiation and metabolite transport.</title>
        <authorList>
            <person name="Amano I."/>
            <person name="Kitajima S."/>
            <person name="Suzuki H."/>
            <person name="Koeduka T."/>
            <person name="Shitan N."/>
        </authorList>
    </citation>
    <scope>NUCLEOTIDE SEQUENCE</scope>
    <source>
        <tissue evidence="12">Limb</tissue>
    </source>
</reference>
<dbReference type="PANTHER" id="PTHR10791">
    <property type="entry name" value="RAG1-ACTIVATING PROTEIN 1"/>
    <property type="match status" value="1"/>
</dbReference>
<dbReference type="AlphaFoldDB" id="A0A2Z6BEF1"/>
<evidence type="ECO:0000256" key="10">
    <source>
        <dbReference type="RuleBase" id="RU910715"/>
    </source>
</evidence>
<dbReference type="Pfam" id="PF03083">
    <property type="entry name" value="MtN3_slv"/>
    <property type="match status" value="2"/>
</dbReference>
<feature type="transmembrane region" description="Helical" evidence="10">
    <location>
        <begin position="12"/>
        <end position="33"/>
    </location>
</feature>
<evidence type="ECO:0000256" key="8">
    <source>
        <dbReference type="ARBA" id="ARBA00022989"/>
    </source>
</evidence>
<sequence>MAIFDLHHPWVFVFGVLGNVISILVFLAPVPAFRRICKEKSTMGFQSVPYVVSLFSSMLWMYYAFIKKNAMLLISINSFGCVIETIYISIFIFYASKQARSQTVKLLVSLIGGLYTLIFLVTLFPFSGALRVQIVGWICVTVAVGVFAAPLSIVFQVVRTKSVEFMPFTLSFFLTLSAIMWFGYGLLQRDLCVAVPNVLGFFLGMIQMLLYGLYRNAKPAAELEKKVPEHVINMVVLGNSEQIHPVNSENSEDMIKKLEEEAAIQLPDEQVVEESHVSPPATPSPAANGRESEERGSSELAQVNLQLQQPLETPVLVVCAA</sequence>
<feature type="transmembrane region" description="Helical" evidence="10">
    <location>
        <begin position="165"/>
        <end position="187"/>
    </location>
</feature>
<keyword evidence="5 10" id="KW-0762">Sugar transport</keyword>
<protein>
    <recommendedName>
        <fullName evidence="10">Bidirectional sugar transporter SWEET</fullName>
    </recommendedName>
</protein>
<dbReference type="InterPro" id="IPR004316">
    <property type="entry name" value="SWEET_rpt"/>
</dbReference>
<keyword evidence="7" id="KW-0677">Repeat</keyword>
<evidence type="ECO:0000256" key="9">
    <source>
        <dbReference type="ARBA" id="ARBA00023136"/>
    </source>
</evidence>
<feature type="region of interest" description="Disordered" evidence="11">
    <location>
        <begin position="270"/>
        <end position="299"/>
    </location>
</feature>
<dbReference type="EMBL" id="LC375809">
    <property type="protein sequence ID" value="BBD19994.1"/>
    <property type="molecule type" value="mRNA"/>
</dbReference>
<feature type="transmembrane region" description="Helical" evidence="10">
    <location>
        <begin position="106"/>
        <end position="128"/>
    </location>
</feature>
<evidence type="ECO:0000313" key="12">
    <source>
        <dbReference type="EMBL" id="BBD19994.1"/>
    </source>
</evidence>
<keyword evidence="8 10" id="KW-1133">Transmembrane helix</keyword>
<dbReference type="FunFam" id="1.20.1280.290:FF:000001">
    <property type="entry name" value="Bidirectional sugar transporter SWEET"/>
    <property type="match status" value="1"/>
</dbReference>
<keyword evidence="6 10" id="KW-0812">Transmembrane</keyword>
<dbReference type="FunFam" id="1.20.1280.290:FF:000003">
    <property type="entry name" value="Bidirectional sugar transporter SWEET"/>
    <property type="match status" value="1"/>
</dbReference>
<evidence type="ECO:0000256" key="6">
    <source>
        <dbReference type="ARBA" id="ARBA00022692"/>
    </source>
</evidence>
<organism evidence="12">
    <name type="scientific">Petunia parodii</name>
    <name type="common">Petunia</name>
    <dbReference type="NCBI Taxonomy" id="55890"/>
    <lineage>
        <taxon>Eukaryota</taxon>
        <taxon>Viridiplantae</taxon>
        <taxon>Streptophyta</taxon>
        <taxon>Embryophyta</taxon>
        <taxon>Tracheophyta</taxon>
        <taxon>Spermatophyta</taxon>
        <taxon>Magnoliopsida</taxon>
        <taxon>eudicotyledons</taxon>
        <taxon>Gunneridae</taxon>
        <taxon>Pentapetalae</taxon>
        <taxon>asterids</taxon>
        <taxon>lamiids</taxon>
        <taxon>Solanales</taxon>
        <taxon>Solanaceae</taxon>
        <taxon>Petunioideae</taxon>
        <taxon>Petunia</taxon>
    </lineage>
</organism>
<feature type="transmembrane region" description="Helical" evidence="10">
    <location>
        <begin position="193"/>
        <end position="214"/>
    </location>
</feature>
<keyword evidence="4" id="KW-1003">Cell membrane</keyword>
<evidence type="ECO:0000256" key="4">
    <source>
        <dbReference type="ARBA" id="ARBA00022475"/>
    </source>
</evidence>
<evidence type="ECO:0000256" key="11">
    <source>
        <dbReference type="SAM" id="MobiDB-lite"/>
    </source>
</evidence>
<dbReference type="InterPro" id="IPR047664">
    <property type="entry name" value="SWEET"/>
</dbReference>
<comment type="subcellular location">
    <subcellularLocation>
        <location evidence="1 10">Cell membrane</location>
        <topology evidence="1 10">Multi-pass membrane protein</topology>
    </subcellularLocation>
</comment>